<proteinExistence type="inferred from homology"/>
<evidence type="ECO:0000256" key="5">
    <source>
        <dbReference type="ARBA" id="ARBA00022989"/>
    </source>
</evidence>
<evidence type="ECO:0000256" key="7">
    <source>
        <dbReference type="ARBA" id="ARBA00023136"/>
    </source>
</evidence>
<dbReference type="SUPFAM" id="SSF58038">
    <property type="entry name" value="SNARE fusion complex"/>
    <property type="match status" value="1"/>
</dbReference>
<evidence type="ECO:0000256" key="8">
    <source>
        <dbReference type="ARBA" id="ARBA00037801"/>
    </source>
</evidence>
<feature type="domain" description="T-SNARE coiled-coil homology" evidence="11">
    <location>
        <begin position="144"/>
        <end position="206"/>
    </location>
</feature>
<evidence type="ECO:0000256" key="4">
    <source>
        <dbReference type="ARBA" id="ARBA00022927"/>
    </source>
</evidence>
<evidence type="ECO:0000256" key="10">
    <source>
        <dbReference type="SAM" id="Phobius"/>
    </source>
</evidence>
<dbReference type="Pfam" id="PF09177">
    <property type="entry name" value="STX6_10_61_N"/>
    <property type="match status" value="1"/>
</dbReference>
<evidence type="ECO:0000256" key="1">
    <source>
        <dbReference type="ARBA" id="ARBA00009063"/>
    </source>
</evidence>
<dbReference type="PROSITE" id="PS50192">
    <property type="entry name" value="T_SNARE"/>
    <property type="match status" value="1"/>
</dbReference>
<dbReference type="InterPro" id="IPR015260">
    <property type="entry name" value="Syntaxin-6/10/61_N"/>
</dbReference>
<keyword evidence="6" id="KW-0333">Golgi apparatus</keyword>
<dbReference type="Gene3D" id="1.20.5.110">
    <property type="match status" value="1"/>
</dbReference>
<dbReference type="GO" id="GO:0005794">
    <property type="term" value="C:Golgi apparatus"/>
    <property type="evidence" value="ECO:0007669"/>
    <property type="project" value="UniProtKB-SubCell"/>
</dbReference>
<keyword evidence="4" id="KW-0653">Protein transport</keyword>
<dbReference type="InterPro" id="IPR010989">
    <property type="entry name" value="SNARE"/>
</dbReference>
<feature type="compositionally biased region" description="Basic and acidic residues" evidence="9">
    <location>
        <begin position="116"/>
        <end position="126"/>
    </location>
</feature>
<dbReference type="Gene3D" id="1.20.58.90">
    <property type="match status" value="1"/>
</dbReference>
<dbReference type="FunFam" id="1.20.58.90:FF:000004">
    <property type="entry name" value="Syntaxin 10"/>
    <property type="match status" value="1"/>
</dbReference>
<accession>A0A9W8KZS1</accession>
<comment type="caution">
    <text evidence="12">The sequence shown here is derived from an EMBL/GenBank/DDBJ whole genome shotgun (WGS) entry which is preliminary data.</text>
</comment>
<dbReference type="AlphaFoldDB" id="A0A9W8KZS1"/>
<feature type="region of interest" description="Disordered" evidence="9">
    <location>
        <begin position="107"/>
        <end position="128"/>
    </location>
</feature>
<dbReference type="GO" id="GO:0016020">
    <property type="term" value="C:membrane"/>
    <property type="evidence" value="ECO:0007669"/>
    <property type="project" value="InterPro"/>
</dbReference>
<evidence type="ECO:0000313" key="13">
    <source>
        <dbReference type="Proteomes" id="UP001151518"/>
    </source>
</evidence>
<dbReference type="CDD" id="cd21443">
    <property type="entry name" value="SNARE_NTD_STX6_STX10"/>
    <property type="match status" value="1"/>
</dbReference>
<dbReference type="Pfam" id="PF05739">
    <property type="entry name" value="SNARE"/>
    <property type="match status" value="1"/>
</dbReference>
<dbReference type="SMART" id="SM00397">
    <property type="entry name" value="t_SNARE"/>
    <property type="match status" value="1"/>
</dbReference>
<comment type="subcellular location">
    <subcellularLocation>
        <location evidence="8">Golgi apparatus</location>
        <location evidence="8">trans-Golgi network membrane</location>
        <topology evidence="8">Single-pass type IV membrane protein</topology>
    </subcellularLocation>
</comment>
<evidence type="ECO:0000256" key="3">
    <source>
        <dbReference type="ARBA" id="ARBA00022692"/>
    </source>
</evidence>
<sequence>MSDPFVIVQDDVVSAFEQARTLFASWKRLNGKRRSPQDENEFQFTTDEIYSTLTSVGSDLDDLQETIDVARNDPDGYGLSAAKISERQEFVAGKRKAINDMHSFLAHSSDTPVNSRNEETASRTRESQNNYADVEFGGHQQQHQVLMEEQDQHFDAMLGTVRNLHGIASTMNTELDGQAILLDEVGSLVDRTQSKLSSAKKKVDKFLRDKSNRSLHIVLILFVVILVLIMLIIFT</sequence>
<dbReference type="Proteomes" id="UP001151518">
    <property type="component" value="Unassembled WGS sequence"/>
</dbReference>
<name>A0A9W8KZS1_9FUNG</name>
<evidence type="ECO:0000256" key="2">
    <source>
        <dbReference type="ARBA" id="ARBA00022448"/>
    </source>
</evidence>
<evidence type="ECO:0000313" key="12">
    <source>
        <dbReference type="EMBL" id="KAJ2679175.1"/>
    </source>
</evidence>
<keyword evidence="3 10" id="KW-0812">Transmembrane</keyword>
<evidence type="ECO:0000259" key="11">
    <source>
        <dbReference type="PROSITE" id="PS50192"/>
    </source>
</evidence>
<dbReference type="GO" id="GO:0015031">
    <property type="term" value="P:protein transport"/>
    <property type="evidence" value="ECO:0007669"/>
    <property type="project" value="UniProtKB-KW"/>
</dbReference>
<gene>
    <name evidence="12" type="primary">STX10</name>
    <name evidence="12" type="ORF">GGI25_001743</name>
</gene>
<dbReference type="CDD" id="cd15851">
    <property type="entry name" value="SNARE_Syntaxin6"/>
    <property type="match status" value="1"/>
</dbReference>
<protein>
    <submittedName>
        <fullName evidence="12">Syntaxin-10</fullName>
    </submittedName>
</protein>
<reference evidence="12" key="1">
    <citation type="submission" date="2022-07" db="EMBL/GenBank/DDBJ databases">
        <title>Phylogenomic reconstructions and comparative analyses of Kickxellomycotina fungi.</title>
        <authorList>
            <person name="Reynolds N.K."/>
            <person name="Stajich J.E."/>
            <person name="Barry K."/>
            <person name="Grigoriev I.V."/>
            <person name="Crous P."/>
            <person name="Smith M.E."/>
        </authorList>
    </citation>
    <scope>NUCLEOTIDE SEQUENCE</scope>
    <source>
        <strain evidence="12">NRRL 3115</strain>
    </source>
</reference>
<keyword evidence="5 10" id="KW-1133">Transmembrane helix</keyword>
<dbReference type="OrthoDB" id="546861at2759"/>
<feature type="transmembrane region" description="Helical" evidence="10">
    <location>
        <begin position="215"/>
        <end position="234"/>
    </location>
</feature>
<organism evidence="12 13">
    <name type="scientific">Coemansia spiralis</name>
    <dbReference type="NCBI Taxonomy" id="417178"/>
    <lineage>
        <taxon>Eukaryota</taxon>
        <taxon>Fungi</taxon>
        <taxon>Fungi incertae sedis</taxon>
        <taxon>Zoopagomycota</taxon>
        <taxon>Kickxellomycotina</taxon>
        <taxon>Kickxellomycetes</taxon>
        <taxon>Kickxellales</taxon>
        <taxon>Kickxellaceae</taxon>
        <taxon>Coemansia</taxon>
    </lineage>
</organism>
<keyword evidence="7 10" id="KW-0472">Membrane</keyword>
<dbReference type="PANTHER" id="PTHR12791">
    <property type="entry name" value="GOLGI SNARE BET1-RELATED"/>
    <property type="match status" value="1"/>
</dbReference>
<evidence type="ECO:0000256" key="6">
    <source>
        <dbReference type="ARBA" id="ARBA00023034"/>
    </source>
</evidence>
<dbReference type="SUPFAM" id="SSF47661">
    <property type="entry name" value="t-snare proteins"/>
    <property type="match status" value="1"/>
</dbReference>
<dbReference type="InterPro" id="IPR000727">
    <property type="entry name" value="T_SNARE_dom"/>
</dbReference>
<dbReference type="GO" id="GO:0048193">
    <property type="term" value="P:Golgi vesicle transport"/>
    <property type="evidence" value="ECO:0007669"/>
    <property type="project" value="InterPro"/>
</dbReference>
<comment type="similarity">
    <text evidence="1">Belongs to the syntaxin family.</text>
</comment>
<keyword evidence="2" id="KW-0813">Transport</keyword>
<evidence type="ECO:0000256" key="9">
    <source>
        <dbReference type="SAM" id="MobiDB-lite"/>
    </source>
</evidence>
<dbReference type="EMBL" id="JANBTW010000014">
    <property type="protein sequence ID" value="KAJ2679175.1"/>
    <property type="molecule type" value="Genomic_DNA"/>
</dbReference>